<keyword evidence="3" id="KW-1185">Reference proteome</keyword>
<dbReference type="Proteomes" id="UP001232493">
    <property type="component" value="Chromosome"/>
</dbReference>
<proteinExistence type="predicted"/>
<protein>
    <submittedName>
        <fullName evidence="2">DUF4097 family beta strand repeat protein</fullName>
    </submittedName>
</protein>
<accession>A0ABY8PQY9</accession>
<feature type="domain" description="DUF4097" evidence="1">
    <location>
        <begin position="12"/>
        <end position="248"/>
    </location>
</feature>
<organism evidence="2 3">
    <name type="scientific">Marinitoga aeolica</name>
    <dbReference type="NCBI Taxonomy" id="2809031"/>
    <lineage>
        <taxon>Bacteria</taxon>
        <taxon>Thermotogati</taxon>
        <taxon>Thermotogota</taxon>
        <taxon>Thermotogae</taxon>
        <taxon>Petrotogales</taxon>
        <taxon>Petrotogaceae</taxon>
        <taxon>Marinitoga</taxon>
    </lineage>
</organism>
<reference evidence="2 3" key="1">
    <citation type="submission" date="2021-02" db="EMBL/GenBank/DDBJ databases">
        <title>Characterization of Marinitoga sp. nov. str. BP5-C20A.</title>
        <authorList>
            <person name="Erauso G."/>
            <person name="Postec A."/>
        </authorList>
    </citation>
    <scope>NUCLEOTIDE SEQUENCE [LARGE SCALE GENOMIC DNA]</scope>
    <source>
        <strain evidence="2 3">BP5-C20A</strain>
    </source>
</reference>
<gene>
    <name evidence="2" type="ORF">JRV97_00355</name>
</gene>
<evidence type="ECO:0000313" key="2">
    <source>
        <dbReference type="EMBL" id="WGS65040.1"/>
    </source>
</evidence>
<evidence type="ECO:0000313" key="3">
    <source>
        <dbReference type="Proteomes" id="UP001232493"/>
    </source>
</evidence>
<dbReference type="RefSeq" id="WP_280999135.1">
    <property type="nucleotide sequence ID" value="NZ_CP069362.1"/>
</dbReference>
<dbReference type="Pfam" id="PF13349">
    <property type="entry name" value="DUF4097"/>
    <property type="match status" value="1"/>
</dbReference>
<evidence type="ECO:0000259" key="1">
    <source>
        <dbReference type="Pfam" id="PF13349"/>
    </source>
</evidence>
<sequence length="301" mass="34235">MNGILKPEKSVKEIILNFVDVDIDIEYGNENIFEYEDFPENIEIENYVENEKWYLNVKPKSDSFISKMFGFSFNFSSGGYVKLKINSDILNISINNVNGDVSLNKVSLNNFYVKSISGDTGIYNSKIKFLEFYTTSGDLETTNSPIYSLNIKTISGDCELDYLTENFKEAKIKTVSGDIDLYIAGKEEVFINKNTAPSGDVHTNLSLKFEHSTDRFINFKSVSGDLTIKEKKKTQNNDVVFEENKKTKINNLLTPEEQKILELYNAGKINREFAIELLENVGYTQSDAESFLNDYIGGDNK</sequence>
<dbReference type="EMBL" id="CP069362">
    <property type="protein sequence ID" value="WGS65040.1"/>
    <property type="molecule type" value="Genomic_DNA"/>
</dbReference>
<name>A0ABY8PQY9_9BACT</name>
<dbReference type="InterPro" id="IPR025164">
    <property type="entry name" value="Toastrack_DUF4097"/>
</dbReference>